<dbReference type="CDD" id="cd06223">
    <property type="entry name" value="PRTases_typeI"/>
    <property type="match status" value="1"/>
</dbReference>
<dbReference type="InterPro" id="IPR000836">
    <property type="entry name" value="PRTase_dom"/>
</dbReference>
<evidence type="ECO:0000259" key="1">
    <source>
        <dbReference type="Pfam" id="PF00156"/>
    </source>
</evidence>
<dbReference type="RefSeq" id="WP_039681823.1">
    <property type="nucleotide sequence ID" value="NZ_CP010028.1"/>
</dbReference>
<accession>A0A0A7KDF2</accession>
<feature type="domain" description="Phosphoribosyltransferase" evidence="1">
    <location>
        <begin position="25"/>
        <end position="188"/>
    </location>
</feature>
<dbReference type="InterPro" id="IPR029057">
    <property type="entry name" value="PRTase-like"/>
</dbReference>
<evidence type="ECO:0000313" key="2">
    <source>
        <dbReference type="EMBL" id="AIZ44140.1"/>
    </source>
</evidence>
<organism evidence="2 3">
    <name type="scientific">Deinococcus radiopugnans</name>
    <dbReference type="NCBI Taxonomy" id="57497"/>
    <lineage>
        <taxon>Bacteria</taxon>
        <taxon>Thermotogati</taxon>
        <taxon>Deinococcota</taxon>
        <taxon>Deinococci</taxon>
        <taxon>Deinococcales</taxon>
        <taxon>Deinococcaceae</taxon>
        <taxon>Deinococcus</taxon>
    </lineage>
</organism>
<dbReference type="GO" id="GO:0016740">
    <property type="term" value="F:transferase activity"/>
    <property type="evidence" value="ECO:0007669"/>
    <property type="project" value="UniProtKB-KW"/>
</dbReference>
<gene>
    <name evidence="2" type="ORF">QR90_01975</name>
</gene>
<dbReference type="AlphaFoldDB" id="A0A0A7KDF2"/>
<dbReference type="Proteomes" id="UP000030634">
    <property type="component" value="Chromosome"/>
</dbReference>
<dbReference type="HOGENOM" id="CLU_083583_0_0_0"/>
<proteinExistence type="predicted"/>
<dbReference type="EMBL" id="CP010028">
    <property type="protein sequence ID" value="AIZ44140.1"/>
    <property type="molecule type" value="Genomic_DNA"/>
</dbReference>
<evidence type="ECO:0000313" key="3">
    <source>
        <dbReference type="Proteomes" id="UP000030634"/>
    </source>
</evidence>
<dbReference type="Pfam" id="PF00156">
    <property type="entry name" value="Pribosyltran"/>
    <property type="match status" value="1"/>
</dbReference>
<dbReference type="KEGG" id="dsw:QR90_01975"/>
<reference evidence="3" key="1">
    <citation type="submission" date="2014-11" db="EMBL/GenBank/DDBJ databases">
        <title>Hymenobacter sp. DG25B genome submission.</title>
        <authorList>
            <person name="Jung H.-Y."/>
            <person name="Kim M.K."/>
            <person name="Srinivasan S."/>
            <person name="Lim S."/>
        </authorList>
    </citation>
    <scope>NUCLEOTIDE SEQUENCE [LARGE SCALE GENOMIC DNA]</scope>
    <source>
        <strain evidence="3">DY59</strain>
    </source>
</reference>
<dbReference type="Gene3D" id="3.30.1310.20">
    <property type="entry name" value="PRTase-like"/>
    <property type="match status" value="1"/>
</dbReference>
<dbReference type="SUPFAM" id="SSF53271">
    <property type="entry name" value="PRTase-like"/>
    <property type="match status" value="1"/>
</dbReference>
<sequence length="221" mass="22831">MTQAPFHNRQDAGRQLGAHLIGLHPWPDTVVLGLPRGGVPVAAGVARALGAPLDIFVVRKLGLPGHAEVAMGAIAPGGVRVLNDELVRGLGVSAGAIAAAEAREAAELARREAVYRAGRAPLGLAGQTALLIDDGVATGFTLRAALQAVRALLPPPLAPARVAVAVPVAPPETCRELESLADEVICLHTPPGFSAVGQFYRDFAQTTDAEVRACLDRAHDP</sequence>
<name>A0A0A7KDF2_9DEIO</name>
<dbReference type="STRING" id="1182571.QR90_01975"/>
<dbReference type="Gene3D" id="3.40.50.2020">
    <property type="match status" value="1"/>
</dbReference>
<keyword evidence="2" id="KW-0808">Transferase</keyword>
<protein>
    <submittedName>
        <fullName evidence="2">Phosphoribosyl transferase</fullName>
    </submittedName>
</protein>